<dbReference type="InterPro" id="IPR036291">
    <property type="entry name" value="NAD(P)-bd_dom_sf"/>
</dbReference>
<evidence type="ECO:0000256" key="5">
    <source>
        <dbReference type="ARBA" id="ARBA00023064"/>
    </source>
</evidence>
<dbReference type="Gene3D" id="1.10.1040.10">
    <property type="entry name" value="N-(1-d-carboxylethyl)-l-norvaline Dehydrogenase, domain 2"/>
    <property type="match status" value="2"/>
</dbReference>
<reference evidence="9 10" key="1">
    <citation type="journal article" date="2016" name="DNA Res.">
        <title>The draft genome of MD-2 pineapple using hybrid error correction of long reads.</title>
        <authorList>
            <person name="Redwan R.M."/>
            <person name="Saidin A."/>
            <person name="Kumar S.V."/>
        </authorList>
    </citation>
    <scope>NUCLEOTIDE SEQUENCE [LARGE SCALE GENOMIC DNA]</scope>
    <source>
        <strain evidence="10">cv. MD2</strain>
        <tissue evidence="9">Leaf</tissue>
    </source>
</reference>
<evidence type="ECO:0000256" key="6">
    <source>
        <dbReference type="ARBA" id="ARBA00023126"/>
    </source>
</evidence>
<dbReference type="PANTHER" id="PTHR11811">
    <property type="entry name" value="6-PHOSPHOGLUCONATE DEHYDROGENASE"/>
    <property type="match status" value="1"/>
</dbReference>
<evidence type="ECO:0000256" key="3">
    <source>
        <dbReference type="ARBA" id="ARBA00013011"/>
    </source>
</evidence>
<dbReference type="STRING" id="4615.A0A199V7L9"/>
<dbReference type="GO" id="GO:0004616">
    <property type="term" value="F:phosphogluconate dehydrogenase (decarboxylating) activity"/>
    <property type="evidence" value="ECO:0007669"/>
    <property type="project" value="UniProtKB-EC"/>
</dbReference>
<feature type="compositionally biased region" description="Basic and acidic residues" evidence="7">
    <location>
        <begin position="217"/>
        <end position="232"/>
    </location>
</feature>
<organism evidence="9 10">
    <name type="scientific">Ananas comosus</name>
    <name type="common">Pineapple</name>
    <name type="synonym">Ananas ananas</name>
    <dbReference type="NCBI Taxonomy" id="4615"/>
    <lineage>
        <taxon>Eukaryota</taxon>
        <taxon>Viridiplantae</taxon>
        <taxon>Streptophyta</taxon>
        <taxon>Embryophyta</taxon>
        <taxon>Tracheophyta</taxon>
        <taxon>Spermatophyta</taxon>
        <taxon>Magnoliopsida</taxon>
        <taxon>Liliopsida</taxon>
        <taxon>Poales</taxon>
        <taxon>Bromeliaceae</taxon>
        <taxon>Bromelioideae</taxon>
        <taxon>Ananas</taxon>
    </lineage>
</organism>
<proteinExistence type="inferred from homology"/>
<feature type="region of interest" description="Disordered" evidence="7">
    <location>
        <begin position="138"/>
        <end position="174"/>
    </location>
</feature>
<dbReference type="Pfam" id="PF03446">
    <property type="entry name" value="NAD_binding_2"/>
    <property type="match status" value="1"/>
</dbReference>
<protein>
    <recommendedName>
        <fullName evidence="3">phosphogluconate dehydrogenase (NADP(+)-dependent, decarboxylating)</fullName>
        <ecNumber evidence="3">1.1.1.44</ecNumber>
    </recommendedName>
</protein>
<dbReference type="SUPFAM" id="SSF51735">
    <property type="entry name" value="NAD(P)-binding Rossmann-fold domains"/>
    <property type="match status" value="1"/>
</dbReference>
<evidence type="ECO:0000256" key="4">
    <source>
        <dbReference type="ARBA" id="ARBA00023002"/>
    </source>
</evidence>
<evidence type="ECO:0000256" key="2">
    <source>
        <dbReference type="ARBA" id="ARBA00008419"/>
    </source>
</evidence>
<dbReference type="Proteomes" id="UP000092600">
    <property type="component" value="Unassembled WGS sequence"/>
</dbReference>
<dbReference type="Gene3D" id="1.20.5.320">
    <property type="entry name" value="6-Phosphogluconate Dehydrogenase, domain 3"/>
    <property type="match status" value="1"/>
</dbReference>
<dbReference type="SMART" id="SM01350">
    <property type="entry name" value="6PGD"/>
    <property type="match status" value="1"/>
</dbReference>
<feature type="compositionally biased region" description="Low complexity" evidence="7">
    <location>
        <begin position="206"/>
        <end position="216"/>
    </location>
</feature>
<feature type="compositionally biased region" description="Low complexity" evidence="7">
    <location>
        <begin position="242"/>
        <end position="259"/>
    </location>
</feature>
<feature type="domain" description="6-phosphogluconate dehydrogenase C-terminal" evidence="8">
    <location>
        <begin position="174"/>
        <end position="436"/>
    </location>
</feature>
<evidence type="ECO:0000256" key="7">
    <source>
        <dbReference type="SAM" id="MobiDB-lite"/>
    </source>
</evidence>
<dbReference type="GO" id="GO:0006098">
    <property type="term" value="P:pentose-phosphate shunt"/>
    <property type="evidence" value="ECO:0007669"/>
    <property type="project" value="UniProtKB-UniPathway"/>
</dbReference>
<dbReference type="InterPro" id="IPR006183">
    <property type="entry name" value="Pgluconate_DH"/>
</dbReference>
<keyword evidence="6" id="KW-0570">Pentose shunt</keyword>
<dbReference type="SUPFAM" id="SSF48179">
    <property type="entry name" value="6-phosphogluconate dehydrogenase C-terminal domain-like"/>
    <property type="match status" value="2"/>
</dbReference>
<evidence type="ECO:0000313" key="10">
    <source>
        <dbReference type="Proteomes" id="UP000092600"/>
    </source>
</evidence>
<comment type="pathway">
    <text evidence="1">Carbohydrate degradation; pentose phosphate pathway; D-ribulose 5-phosphate from D-glucose 6-phosphate (oxidative stage): step 3/3.</text>
</comment>
<dbReference type="GO" id="GO:0050661">
    <property type="term" value="F:NADP binding"/>
    <property type="evidence" value="ECO:0007669"/>
    <property type="project" value="InterPro"/>
</dbReference>
<dbReference type="EC" id="1.1.1.44" evidence="3"/>
<dbReference type="InterPro" id="IPR006115">
    <property type="entry name" value="6PGDH_NADP-bd"/>
</dbReference>
<dbReference type="Gene3D" id="3.40.50.720">
    <property type="entry name" value="NAD(P)-binding Rossmann-like Domain"/>
    <property type="match status" value="1"/>
</dbReference>
<dbReference type="InterPro" id="IPR008927">
    <property type="entry name" value="6-PGluconate_DH-like_C_sf"/>
</dbReference>
<dbReference type="InterPro" id="IPR013328">
    <property type="entry name" value="6PGD_dom2"/>
</dbReference>
<keyword evidence="4" id="KW-0560">Oxidoreductase</keyword>
<evidence type="ECO:0000313" key="9">
    <source>
        <dbReference type="EMBL" id="OAY73074.1"/>
    </source>
</evidence>
<feature type="non-terminal residue" evidence="9">
    <location>
        <position position="1"/>
    </location>
</feature>
<name>A0A199V7L9_ANACO</name>
<sequence>VGEAPWIRRRCRGSASRAGGDGPDLALNIAEKGFPISVYNRTATKVDETLSRAAAEGDLPVSGHRSPRDFVLSIRRPLRHHPRQGRAPVDQTIAALSPFLDPGDSIIDGGNEWYEHTERRLREASARGLLYLGMGVSGGEDGRPHGPPSCRRHLQATATSSPRPTTSSAPRRPLQRELAAVFDDWNRGELESFLVEITSDIFRVPTSTAAASSSTRSRQDRHEGHRQVDRPAGRRALRRRPTIAASSTAATSAPSRTSASPPPTPSTPPACPGPPPPAAARRQEAPGRRRAPGALRLQDLQLRQGMNLLRAKSDEKGWNLNLGELARIWKGGCIIRARFLDRIKQAYERNRSLPNLIVDPEFAREMVQRQAAWRRVVGLAIEAGIGAPGMSASLAYFDTYRRSRLPANLVQAQRDYFGAHTYERVDRPGSFHTEWSKIARQSKAGVLN</sequence>
<feature type="region of interest" description="Disordered" evidence="7">
    <location>
        <begin position="206"/>
        <end position="294"/>
    </location>
</feature>
<dbReference type="UniPathway" id="UPA00115">
    <property type="reaction ID" value="UER00410"/>
</dbReference>
<dbReference type="Pfam" id="PF00393">
    <property type="entry name" value="6PGD"/>
    <property type="match status" value="2"/>
</dbReference>
<comment type="similarity">
    <text evidence="2">Belongs to the 6-phosphogluconate dehydrogenase family.</text>
</comment>
<comment type="caution">
    <text evidence="9">The sequence shown here is derived from an EMBL/GenBank/DDBJ whole genome shotgun (WGS) entry which is preliminary data.</text>
</comment>
<evidence type="ECO:0000256" key="1">
    <source>
        <dbReference type="ARBA" id="ARBA00004874"/>
    </source>
</evidence>
<evidence type="ECO:0000259" key="8">
    <source>
        <dbReference type="SMART" id="SM01350"/>
    </source>
</evidence>
<dbReference type="AlphaFoldDB" id="A0A199V7L9"/>
<dbReference type="InterPro" id="IPR006114">
    <property type="entry name" value="6PGDH_C"/>
</dbReference>
<feature type="compositionally biased region" description="Low complexity" evidence="7">
    <location>
        <begin position="156"/>
        <end position="172"/>
    </location>
</feature>
<dbReference type="GO" id="GO:0019521">
    <property type="term" value="P:D-gluconate metabolic process"/>
    <property type="evidence" value="ECO:0007669"/>
    <property type="project" value="UniProtKB-KW"/>
</dbReference>
<feature type="compositionally biased region" description="Pro residues" evidence="7">
    <location>
        <begin position="260"/>
        <end position="278"/>
    </location>
</feature>
<dbReference type="FunFam" id="1.20.5.320:FF:000001">
    <property type="entry name" value="6-phosphogluconate dehydrogenase, decarboxylating"/>
    <property type="match status" value="1"/>
</dbReference>
<gene>
    <name evidence="9" type="ORF">ACMD2_27274</name>
</gene>
<accession>A0A199V7L9</accession>
<dbReference type="EMBL" id="LSRQ01002872">
    <property type="protein sequence ID" value="OAY73074.1"/>
    <property type="molecule type" value="Genomic_DNA"/>
</dbReference>
<keyword evidence="5" id="KW-0311">Gluconate utilization</keyword>